<reference evidence="3" key="1">
    <citation type="submission" date="2017-03" db="EMBL/GenBank/DDBJ databases">
        <title>Phytopthora megakarya and P. palmivora, two closely related causual agents of cacao black pod achieved similar genome size and gene model numbers by different mechanisms.</title>
        <authorList>
            <person name="Ali S."/>
            <person name="Shao J."/>
            <person name="Larry D.J."/>
            <person name="Kronmiller B."/>
            <person name="Shen D."/>
            <person name="Strem M.D."/>
            <person name="Melnick R.L."/>
            <person name="Guiltinan M.J."/>
            <person name="Tyler B.M."/>
            <person name="Meinhardt L.W."/>
            <person name="Bailey B.A."/>
        </authorList>
    </citation>
    <scope>NUCLEOTIDE SEQUENCE [LARGE SCALE GENOMIC DNA]</scope>
    <source>
        <strain evidence="3">zdho120</strain>
    </source>
</reference>
<feature type="compositionally biased region" description="Basic and acidic residues" evidence="1">
    <location>
        <begin position="323"/>
        <end position="333"/>
    </location>
</feature>
<gene>
    <name evidence="2" type="ORF">PHMEG_00030928</name>
</gene>
<evidence type="ECO:0000313" key="2">
    <source>
        <dbReference type="EMBL" id="OWY98332.1"/>
    </source>
</evidence>
<protein>
    <submittedName>
        <fullName evidence="2">Uncharacterized protein</fullName>
    </submittedName>
</protein>
<comment type="caution">
    <text evidence="2">The sequence shown here is derived from an EMBL/GenBank/DDBJ whole genome shotgun (WGS) entry which is preliminary data.</text>
</comment>
<feature type="region of interest" description="Disordered" evidence="1">
    <location>
        <begin position="323"/>
        <end position="346"/>
    </location>
</feature>
<dbReference type="EMBL" id="NBNE01009520">
    <property type="protein sequence ID" value="OWY98332.1"/>
    <property type="molecule type" value="Genomic_DNA"/>
</dbReference>
<dbReference type="Proteomes" id="UP000198211">
    <property type="component" value="Unassembled WGS sequence"/>
</dbReference>
<name>A0A225UZB2_9STRA</name>
<evidence type="ECO:0000256" key="1">
    <source>
        <dbReference type="SAM" id="MobiDB-lite"/>
    </source>
</evidence>
<dbReference type="OrthoDB" id="117231at2759"/>
<evidence type="ECO:0000313" key="3">
    <source>
        <dbReference type="Proteomes" id="UP000198211"/>
    </source>
</evidence>
<dbReference type="AlphaFoldDB" id="A0A225UZB2"/>
<accession>A0A225UZB2</accession>
<dbReference type="STRING" id="4795.A0A225UZB2"/>
<keyword evidence="3" id="KW-1185">Reference proteome</keyword>
<organism evidence="2 3">
    <name type="scientific">Phytophthora megakarya</name>
    <dbReference type="NCBI Taxonomy" id="4795"/>
    <lineage>
        <taxon>Eukaryota</taxon>
        <taxon>Sar</taxon>
        <taxon>Stramenopiles</taxon>
        <taxon>Oomycota</taxon>
        <taxon>Peronosporomycetes</taxon>
        <taxon>Peronosporales</taxon>
        <taxon>Peronosporaceae</taxon>
        <taxon>Phytophthora</taxon>
    </lineage>
</organism>
<sequence length="346" mass="38776">MRAASGNPEFPLLSRDRHDHLLQGPFQLFCDLVGDLMTSEYEKACHLQYLNLIHDIWTSCGKDSIVAASGAFIDNSWRFRFIAMLVTVKNDDHNPPLVAKVIECGFKAKYNIDIRAMARFTMSDTTPSARNVADHIDTEQEDCSMYLLNLCVGYGVGVKDNIQTNSVWNAACHSWDRVVTIVTPGDSLEEGGAVIQKLRNLNNYFRSPKQRNTSKKIQEVMFYPELDPMIDKDAYTCKLVGGQLLGSIKEPSSEWTALTPEDWTLTTEMEAVTHFIANLALAGAPNESLVSSYMVIFRCLAEKKLKSFKFEAMVIRAPGAKDDNEASHRREVKTIGSFSEAGRKCQ</sequence>
<proteinExistence type="predicted"/>